<evidence type="ECO:0000256" key="4">
    <source>
        <dbReference type="ARBA" id="ARBA00022617"/>
    </source>
</evidence>
<keyword evidence="11 15" id="KW-0472">Membrane</keyword>
<keyword evidence="5 15" id="KW-0812">Transmembrane</keyword>
<feature type="transmembrane region" description="Helical" evidence="15">
    <location>
        <begin position="6"/>
        <end position="26"/>
    </location>
</feature>
<dbReference type="Proteomes" id="UP001457282">
    <property type="component" value="Unassembled WGS sequence"/>
</dbReference>
<evidence type="ECO:0000256" key="14">
    <source>
        <dbReference type="SAM" id="Coils"/>
    </source>
</evidence>
<gene>
    <name evidence="16" type="ORF">M0R45_012585</name>
</gene>
<comment type="caution">
    <text evidence="16">The sequence shown here is derived from an EMBL/GenBank/DDBJ whole genome shotgun (WGS) entry which is preliminary data.</text>
</comment>
<dbReference type="PROSITE" id="PS00086">
    <property type="entry name" value="CYTOCHROME_P450"/>
    <property type="match status" value="1"/>
</dbReference>
<dbReference type="SUPFAM" id="SSF48264">
    <property type="entry name" value="Cytochrome P450"/>
    <property type="match status" value="1"/>
</dbReference>
<evidence type="ECO:0000313" key="16">
    <source>
        <dbReference type="EMBL" id="KAK9947151.1"/>
    </source>
</evidence>
<evidence type="ECO:0000256" key="9">
    <source>
        <dbReference type="ARBA" id="ARBA00023004"/>
    </source>
</evidence>
<dbReference type="PRINTS" id="PR00385">
    <property type="entry name" value="P450"/>
</dbReference>
<dbReference type="InterPro" id="IPR001128">
    <property type="entry name" value="Cyt_P450"/>
</dbReference>
<dbReference type="GO" id="GO:0004497">
    <property type="term" value="F:monooxygenase activity"/>
    <property type="evidence" value="ECO:0007669"/>
    <property type="project" value="UniProtKB-KW"/>
</dbReference>
<evidence type="ECO:0000256" key="3">
    <source>
        <dbReference type="ARBA" id="ARBA00010617"/>
    </source>
</evidence>
<keyword evidence="4 12" id="KW-0349">Heme</keyword>
<dbReference type="PRINTS" id="PR00463">
    <property type="entry name" value="EP450I"/>
</dbReference>
<evidence type="ECO:0000256" key="13">
    <source>
        <dbReference type="RuleBase" id="RU000461"/>
    </source>
</evidence>
<dbReference type="GO" id="GO:0016020">
    <property type="term" value="C:membrane"/>
    <property type="evidence" value="ECO:0007669"/>
    <property type="project" value="UniProtKB-SubCell"/>
</dbReference>
<dbReference type="PANTHER" id="PTHR47947">
    <property type="entry name" value="CYTOCHROME P450 82C3-RELATED"/>
    <property type="match status" value="1"/>
</dbReference>
<feature type="coiled-coil region" evidence="14">
    <location>
        <begin position="342"/>
        <end position="372"/>
    </location>
</feature>
<keyword evidence="7 15" id="KW-1133">Transmembrane helix</keyword>
<dbReference type="CDD" id="cd20654">
    <property type="entry name" value="CYP82"/>
    <property type="match status" value="1"/>
</dbReference>
<dbReference type="GO" id="GO:0005506">
    <property type="term" value="F:iron ion binding"/>
    <property type="evidence" value="ECO:0007669"/>
    <property type="project" value="InterPro"/>
</dbReference>
<evidence type="ECO:0000256" key="11">
    <source>
        <dbReference type="ARBA" id="ARBA00023136"/>
    </source>
</evidence>
<name>A0AAW1YEZ3_RUBAR</name>
<reference evidence="16 17" key="1">
    <citation type="journal article" date="2023" name="G3 (Bethesda)">
        <title>A chromosome-length genome assembly and annotation of blackberry (Rubus argutus, cv. 'Hillquist').</title>
        <authorList>
            <person name="Bruna T."/>
            <person name="Aryal R."/>
            <person name="Dudchenko O."/>
            <person name="Sargent D.J."/>
            <person name="Mead D."/>
            <person name="Buti M."/>
            <person name="Cavallini A."/>
            <person name="Hytonen T."/>
            <person name="Andres J."/>
            <person name="Pham M."/>
            <person name="Weisz D."/>
            <person name="Mascagni F."/>
            <person name="Usai G."/>
            <person name="Natali L."/>
            <person name="Bassil N."/>
            <person name="Fernandez G.E."/>
            <person name="Lomsadze A."/>
            <person name="Armour M."/>
            <person name="Olukolu B."/>
            <person name="Poorten T."/>
            <person name="Britton C."/>
            <person name="Davik J."/>
            <person name="Ashrafi H."/>
            <person name="Aiden E.L."/>
            <person name="Borodovsky M."/>
            <person name="Worthington M."/>
        </authorList>
    </citation>
    <scope>NUCLEOTIDE SEQUENCE [LARGE SCALE GENOMIC DNA]</scope>
    <source>
        <strain evidence="16">PI 553951</strain>
    </source>
</reference>
<feature type="binding site" description="axial binding residue" evidence="12">
    <location>
        <position position="470"/>
    </location>
    <ligand>
        <name>heme</name>
        <dbReference type="ChEBI" id="CHEBI:30413"/>
    </ligand>
    <ligandPart>
        <name>Fe</name>
        <dbReference type="ChEBI" id="CHEBI:18248"/>
    </ligandPart>
</feature>
<evidence type="ECO:0008006" key="18">
    <source>
        <dbReference type="Google" id="ProtNLM"/>
    </source>
</evidence>
<keyword evidence="10 13" id="KW-0503">Monooxygenase</keyword>
<keyword evidence="6 12" id="KW-0479">Metal-binding</keyword>
<evidence type="ECO:0000256" key="5">
    <source>
        <dbReference type="ARBA" id="ARBA00022692"/>
    </source>
</evidence>
<dbReference type="InterPro" id="IPR036396">
    <property type="entry name" value="Cyt_P450_sf"/>
</dbReference>
<dbReference type="AlphaFoldDB" id="A0AAW1YEZ3"/>
<keyword evidence="8 13" id="KW-0560">Oxidoreductase</keyword>
<dbReference type="InterPro" id="IPR017972">
    <property type="entry name" value="Cyt_P450_CS"/>
</dbReference>
<accession>A0AAW1YEZ3</accession>
<dbReference type="PANTHER" id="PTHR47947:SF26">
    <property type="entry name" value="CYTOCHROME P450"/>
    <property type="match status" value="1"/>
</dbReference>
<evidence type="ECO:0000256" key="1">
    <source>
        <dbReference type="ARBA" id="ARBA00001971"/>
    </source>
</evidence>
<dbReference type="InterPro" id="IPR002401">
    <property type="entry name" value="Cyt_P450_E_grp-I"/>
</dbReference>
<keyword evidence="9 12" id="KW-0408">Iron</keyword>
<comment type="subcellular location">
    <subcellularLocation>
        <location evidence="2">Membrane</location>
    </subcellularLocation>
</comment>
<organism evidence="16 17">
    <name type="scientific">Rubus argutus</name>
    <name type="common">Southern blackberry</name>
    <dbReference type="NCBI Taxonomy" id="59490"/>
    <lineage>
        <taxon>Eukaryota</taxon>
        <taxon>Viridiplantae</taxon>
        <taxon>Streptophyta</taxon>
        <taxon>Embryophyta</taxon>
        <taxon>Tracheophyta</taxon>
        <taxon>Spermatophyta</taxon>
        <taxon>Magnoliopsida</taxon>
        <taxon>eudicotyledons</taxon>
        <taxon>Gunneridae</taxon>
        <taxon>Pentapetalae</taxon>
        <taxon>rosids</taxon>
        <taxon>fabids</taxon>
        <taxon>Rosales</taxon>
        <taxon>Rosaceae</taxon>
        <taxon>Rosoideae</taxon>
        <taxon>Rosoideae incertae sedis</taxon>
        <taxon>Rubus</taxon>
    </lineage>
</organism>
<evidence type="ECO:0000256" key="15">
    <source>
        <dbReference type="SAM" id="Phobius"/>
    </source>
</evidence>
<evidence type="ECO:0000256" key="6">
    <source>
        <dbReference type="ARBA" id="ARBA00022723"/>
    </source>
</evidence>
<sequence length="534" mass="60651">MEFLLTSSPSAILGFLLFIFSLIILWMTKNSTAKKRGAPEAAGAWPLVGHLPLLGGSLPPHITLGNMADKYGPVFTIKLGVHRTLIVSSWDIAKECLTTNDRVFANRPKLLVSEVMAYNYAMFGFSPYGPYWRQMRKVATMELLSNHRLESLKHFRESKVKACTKNIYDLWAQNKSKATTSDKVLVDMKRWFGDVTLNTMFRMVVGKSFLVEASSEREKEENERCRKALREFFRLAGEFVVADAVPFLRWFDLGGHEKAMKKTAKELDHGLERWLEEHKRKRNSATSTFEPDDFMDMMLSLLDDSVLEFRGYTTADTINKATCLALILGGTDTTTVTLTWALSLLVNNREALEKAQNELDSQVGRNRQVNESDVQKLVYLQAVIKETLRLYPAAPLMAPHESTEDCTLGNYHVPARTRLLVNLWKLHRDPNVWQDPCTFQPERFLTSHKDFDVRGQNFEFIPFGSGRRICPGISLSLQVIQLTLAQLLQGFEITAPSDEPVDMTETIGLTNMKATPLEVLLTPRLPFSIYQNVD</sequence>
<evidence type="ECO:0000256" key="8">
    <source>
        <dbReference type="ARBA" id="ARBA00023002"/>
    </source>
</evidence>
<dbReference type="GO" id="GO:0020037">
    <property type="term" value="F:heme binding"/>
    <property type="evidence" value="ECO:0007669"/>
    <property type="project" value="InterPro"/>
</dbReference>
<comment type="similarity">
    <text evidence="3 13">Belongs to the cytochrome P450 family.</text>
</comment>
<dbReference type="Pfam" id="PF00067">
    <property type="entry name" value="p450"/>
    <property type="match status" value="1"/>
</dbReference>
<dbReference type="GO" id="GO:0016705">
    <property type="term" value="F:oxidoreductase activity, acting on paired donors, with incorporation or reduction of molecular oxygen"/>
    <property type="evidence" value="ECO:0007669"/>
    <property type="project" value="InterPro"/>
</dbReference>
<evidence type="ECO:0000313" key="17">
    <source>
        <dbReference type="Proteomes" id="UP001457282"/>
    </source>
</evidence>
<evidence type="ECO:0000256" key="12">
    <source>
        <dbReference type="PIRSR" id="PIRSR602401-1"/>
    </source>
</evidence>
<evidence type="ECO:0000256" key="7">
    <source>
        <dbReference type="ARBA" id="ARBA00022989"/>
    </source>
</evidence>
<dbReference type="InterPro" id="IPR050651">
    <property type="entry name" value="Plant_Cytochrome_P450_Monoox"/>
</dbReference>
<dbReference type="Gene3D" id="1.10.630.10">
    <property type="entry name" value="Cytochrome P450"/>
    <property type="match status" value="1"/>
</dbReference>
<dbReference type="EMBL" id="JBEDUW010000002">
    <property type="protein sequence ID" value="KAK9947151.1"/>
    <property type="molecule type" value="Genomic_DNA"/>
</dbReference>
<proteinExistence type="inferred from homology"/>
<comment type="cofactor">
    <cofactor evidence="1 12">
        <name>heme</name>
        <dbReference type="ChEBI" id="CHEBI:30413"/>
    </cofactor>
</comment>
<evidence type="ECO:0000256" key="2">
    <source>
        <dbReference type="ARBA" id="ARBA00004370"/>
    </source>
</evidence>
<evidence type="ECO:0000256" key="10">
    <source>
        <dbReference type="ARBA" id="ARBA00023033"/>
    </source>
</evidence>
<protein>
    <recommendedName>
        <fullName evidence="18">Cytochrome P450</fullName>
    </recommendedName>
</protein>
<dbReference type="FunFam" id="1.10.630.10:FF:000026">
    <property type="entry name" value="Cytochrome P450 82C4"/>
    <property type="match status" value="1"/>
</dbReference>
<keyword evidence="17" id="KW-1185">Reference proteome</keyword>
<keyword evidence="14" id="KW-0175">Coiled coil</keyword>